<reference evidence="3" key="1">
    <citation type="submission" date="2020-05" db="EMBL/GenBank/DDBJ databases">
        <authorList>
            <person name="Chiriac C."/>
            <person name="Salcher M."/>
            <person name="Ghai R."/>
            <person name="Kavagutti S V."/>
        </authorList>
    </citation>
    <scope>NUCLEOTIDE SEQUENCE</scope>
</reference>
<dbReference type="PANTHER" id="PTHR10146:SF14">
    <property type="entry name" value="PYRIDOXAL PHOSPHATE HOMEOSTASIS PROTEIN"/>
    <property type="match status" value="1"/>
</dbReference>
<dbReference type="PROSITE" id="PS01211">
    <property type="entry name" value="UPF0001"/>
    <property type="match status" value="1"/>
</dbReference>
<dbReference type="GO" id="GO:0030170">
    <property type="term" value="F:pyridoxal phosphate binding"/>
    <property type="evidence" value="ECO:0007669"/>
    <property type="project" value="InterPro"/>
</dbReference>
<dbReference type="InterPro" id="IPR029066">
    <property type="entry name" value="PLP-binding_barrel"/>
</dbReference>
<dbReference type="EMBL" id="CAFBPU010000053">
    <property type="protein sequence ID" value="CAB5038378.1"/>
    <property type="molecule type" value="Genomic_DNA"/>
</dbReference>
<dbReference type="NCBIfam" id="TIGR00044">
    <property type="entry name" value="YggS family pyridoxal phosphate-dependent enzyme"/>
    <property type="match status" value="1"/>
</dbReference>
<evidence type="ECO:0000313" key="3">
    <source>
        <dbReference type="EMBL" id="CAB5038378.1"/>
    </source>
</evidence>
<dbReference type="Gene3D" id="3.20.20.10">
    <property type="entry name" value="Alanine racemase"/>
    <property type="match status" value="1"/>
</dbReference>
<gene>
    <name evidence="3" type="ORF">UFOPK4150_02002</name>
</gene>
<dbReference type="AlphaFoldDB" id="A0A6J7SD13"/>
<feature type="domain" description="Alanine racemase N-terminal" evidence="2">
    <location>
        <begin position="12"/>
        <end position="230"/>
    </location>
</feature>
<keyword evidence="1" id="KW-0663">Pyridoxal phosphate</keyword>
<dbReference type="PIRSF" id="PIRSF004848">
    <property type="entry name" value="YBL036c_PLPDEIII"/>
    <property type="match status" value="1"/>
</dbReference>
<dbReference type="InterPro" id="IPR001608">
    <property type="entry name" value="Ala_racemase_N"/>
</dbReference>
<dbReference type="InterPro" id="IPR011078">
    <property type="entry name" value="PyrdxlP_homeostasis"/>
</dbReference>
<accession>A0A6J7SD13</accession>
<evidence type="ECO:0000256" key="1">
    <source>
        <dbReference type="ARBA" id="ARBA00022898"/>
    </source>
</evidence>
<evidence type="ECO:0000259" key="2">
    <source>
        <dbReference type="Pfam" id="PF01168"/>
    </source>
</evidence>
<protein>
    <submittedName>
        <fullName evidence="3">Unannotated protein</fullName>
    </submittedName>
</protein>
<proteinExistence type="inferred from homology"/>
<dbReference type="SUPFAM" id="SSF51419">
    <property type="entry name" value="PLP-binding barrel"/>
    <property type="match status" value="1"/>
</dbReference>
<name>A0A6J7SD13_9ZZZZ</name>
<dbReference type="Pfam" id="PF01168">
    <property type="entry name" value="Ala_racemase_N"/>
    <property type="match status" value="1"/>
</dbReference>
<dbReference type="CDD" id="cd00635">
    <property type="entry name" value="PLPDE_III_YBL036c_like"/>
    <property type="match status" value="1"/>
</dbReference>
<dbReference type="HAMAP" id="MF_02087">
    <property type="entry name" value="PLP_homeostasis"/>
    <property type="match status" value="1"/>
</dbReference>
<dbReference type="PANTHER" id="PTHR10146">
    <property type="entry name" value="PROLINE SYNTHETASE CO-TRANSCRIBED BACTERIAL HOMOLOG PROTEIN"/>
    <property type="match status" value="1"/>
</dbReference>
<organism evidence="3">
    <name type="scientific">freshwater metagenome</name>
    <dbReference type="NCBI Taxonomy" id="449393"/>
    <lineage>
        <taxon>unclassified sequences</taxon>
        <taxon>metagenomes</taxon>
        <taxon>ecological metagenomes</taxon>
    </lineage>
</organism>
<sequence>MTGSRLEELAANLEDVRARIESAARAVGRDPAEITLVVVTKTWPATDVRLLATLGITDVAENRDQEARPKHEACADLGLRWHFIGQLQRNKARSVASYADVVESVDRAELVPALDHAATALGRRVDVLLQVDLADPPQPGRGGVIPAEVAALAELVLAAESLRLAGVMAVAPLDGAPRLAFDRLVSLAATVRGHGPGPWAISAGMSGDLEEAVASGATHVRVGSAVLGGRALLR</sequence>